<feature type="coiled-coil region" evidence="1">
    <location>
        <begin position="89"/>
        <end position="123"/>
    </location>
</feature>
<reference evidence="2 3" key="1">
    <citation type="journal article" date="2023" name="G3 (Bethesda)">
        <title>A haplotype-resolved chromosome-scale genome for Quercus rubra L. provides insights into the genetics of adaptive traits for red oak species.</title>
        <authorList>
            <person name="Kapoor B."/>
            <person name="Jenkins J."/>
            <person name="Schmutz J."/>
            <person name="Zhebentyayeva T."/>
            <person name="Kuelheim C."/>
            <person name="Coggeshall M."/>
            <person name="Heim C."/>
            <person name="Lasky J.R."/>
            <person name="Leites L."/>
            <person name="Islam-Faridi N."/>
            <person name="Romero-Severson J."/>
            <person name="DeLeo V.L."/>
            <person name="Lucas S.M."/>
            <person name="Lazic D."/>
            <person name="Gailing O."/>
            <person name="Carlson J."/>
            <person name="Staton M."/>
        </authorList>
    </citation>
    <scope>NUCLEOTIDE SEQUENCE [LARGE SCALE GENOMIC DNA]</scope>
    <source>
        <strain evidence="2">Pseudo-F2</strain>
    </source>
</reference>
<evidence type="ECO:0000313" key="3">
    <source>
        <dbReference type="Proteomes" id="UP001324115"/>
    </source>
</evidence>
<gene>
    <name evidence="2" type="ORF">RGQ29_007056</name>
</gene>
<dbReference type="AlphaFoldDB" id="A0AAN7DWA9"/>
<keyword evidence="1" id="KW-0175">Coiled coil</keyword>
<dbReference type="EMBL" id="JAXUIC010000012">
    <property type="protein sequence ID" value="KAK4557134.1"/>
    <property type="molecule type" value="Genomic_DNA"/>
</dbReference>
<accession>A0AAN7DWA9</accession>
<dbReference type="Proteomes" id="UP001324115">
    <property type="component" value="Unassembled WGS sequence"/>
</dbReference>
<feature type="non-terminal residue" evidence="2">
    <location>
        <position position="1"/>
    </location>
</feature>
<evidence type="ECO:0000256" key="1">
    <source>
        <dbReference type="SAM" id="Coils"/>
    </source>
</evidence>
<dbReference type="PANTHER" id="PTHR35761:SF1">
    <property type="entry name" value="PROTEIN SENSITIVE TO UV 2"/>
    <property type="match status" value="1"/>
</dbReference>
<keyword evidence="3" id="KW-1185">Reference proteome</keyword>
<dbReference type="PANTHER" id="PTHR35761">
    <property type="entry name" value="ATR INTERACTING PROTEIN"/>
    <property type="match status" value="1"/>
</dbReference>
<sequence length="338" mass="38487">ERERESWMETMSEEGFEEWDADFLDQLIHVEELALTSTKQQQPLRTTSFSSSQTHHYINNPTNTNTMMSYSPPRQLSQRVSFDDKQLEIDMLKRELGHVSKQLTDLEQECLELRKERGKKEEQLQIFSKNEVKDVDARSSKSTTLEYGALNHHRVRQKFQNAISLNNQAGSQIDRAMPAYKAIGIQTEKAGDPGQVTMDVDPAACQALSEKLLAIWGSPRDQKLGRNLINKLLVTCQTDFHVLFAWMSVSVPKRTMDSLKDGSLSDVALSSHLHSFHTPEAAKVSHLYSVLTKVVIVHRSLCILRVFLKHLLSLERKFERSNQVSSWKSAMLSCGVSI</sequence>
<dbReference type="GO" id="GO:0006974">
    <property type="term" value="P:DNA damage response"/>
    <property type="evidence" value="ECO:0007669"/>
    <property type="project" value="InterPro"/>
</dbReference>
<comment type="caution">
    <text evidence="2">The sequence shown here is derived from an EMBL/GenBank/DDBJ whole genome shotgun (WGS) entry which is preliminary data.</text>
</comment>
<evidence type="ECO:0000313" key="2">
    <source>
        <dbReference type="EMBL" id="KAK4557134.1"/>
    </source>
</evidence>
<organism evidence="2 3">
    <name type="scientific">Quercus rubra</name>
    <name type="common">Northern red oak</name>
    <name type="synonym">Quercus borealis</name>
    <dbReference type="NCBI Taxonomy" id="3512"/>
    <lineage>
        <taxon>Eukaryota</taxon>
        <taxon>Viridiplantae</taxon>
        <taxon>Streptophyta</taxon>
        <taxon>Embryophyta</taxon>
        <taxon>Tracheophyta</taxon>
        <taxon>Spermatophyta</taxon>
        <taxon>Magnoliopsida</taxon>
        <taxon>eudicotyledons</taxon>
        <taxon>Gunneridae</taxon>
        <taxon>Pentapetalae</taxon>
        <taxon>rosids</taxon>
        <taxon>fabids</taxon>
        <taxon>Fagales</taxon>
        <taxon>Fagaceae</taxon>
        <taxon>Quercus</taxon>
    </lineage>
</organism>
<dbReference type="InterPro" id="IPR044952">
    <property type="entry name" value="SUV2"/>
</dbReference>
<name>A0AAN7DWA9_QUERU</name>
<proteinExistence type="predicted"/>
<protein>
    <submittedName>
        <fullName evidence="2">Uncharacterized protein</fullName>
    </submittedName>
</protein>